<keyword evidence="1" id="KW-0812">Transmembrane</keyword>
<proteinExistence type="predicted"/>
<protein>
    <submittedName>
        <fullName evidence="2">Uncharacterized protein</fullName>
    </submittedName>
</protein>
<organism evidence="2">
    <name type="scientific">uncultured Caudovirales phage</name>
    <dbReference type="NCBI Taxonomy" id="2100421"/>
    <lineage>
        <taxon>Viruses</taxon>
        <taxon>Duplodnaviria</taxon>
        <taxon>Heunggongvirae</taxon>
        <taxon>Uroviricota</taxon>
        <taxon>Caudoviricetes</taxon>
        <taxon>Peduoviridae</taxon>
        <taxon>Maltschvirus</taxon>
        <taxon>Maltschvirus maltsch</taxon>
    </lineage>
</organism>
<evidence type="ECO:0000313" key="2">
    <source>
        <dbReference type="EMBL" id="CAB5218705.1"/>
    </source>
</evidence>
<dbReference type="EMBL" id="LR798261">
    <property type="protein sequence ID" value="CAB5218705.1"/>
    <property type="molecule type" value="Genomic_DNA"/>
</dbReference>
<reference evidence="2" key="1">
    <citation type="submission" date="2020-05" db="EMBL/GenBank/DDBJ databases">
        <authorList>
            <person name="Chiriac C."/>
            <person name="Salcher M."/>
            <person name="Ghai R."/>
            <person name="Kavagutti S V."/>
        </authorList>
    </citation>
    <scope>NUCLEOTIDE SEQUENCE</scope>
</reference>
<sequence>MNTILGTLFTVLSIVLGVFMLMCSGIVYCFVVLPFALIYLTIHYWRQKQ</sequence>
<keyword evidence="1" id="KW-0472">Membrane</keyword>
<gene>
    <name evidence="2" type="ORF">UFOVP218_72</name>
</gene>
<keyword evidence="1" id="KW-1133">Transmembrane helix</keyword>
<evidence type="ECO:0000256" key="1">
    <source>
        <dbReference type="SAM" id="Phobius"/>
    </source>
</evidence>
<feature type="transmembrane region" description="Helical" evidence="1">
    <location>
        <begin position="12"/>
        <end position="40"/>
    </location>
</feature>
<name>A0A6J7WPR5_9CAUD</name>
<accession>A0A6J7WPR5</accession>